<dbReference type="InterPro" id="IPR021765">
    <property type="entry name" value="UstYa-like"/>
</dbReference>
<comment type="subcellular location">
    <subcellularLocation>
        <location evidence="1">Membrane</location>
        <topology evidence="1">Single-pass membrane protein</topology>
    </subcellularLocation>
</comment>
<protein>
    <recommendedName>
        <fullName evidence="12">Cyclochlorotine biosynthesis protein O</fullName>
    </recommendedName>
</protein>
<name>A0AAE0HV98_9PEZI</name>
<reference evidence="10" key="1">
    <citation type="journal article" date="2023" name="Mol. Phylogenet. Evol.">
        <title>Genome-scale phylogeny and comparative genomics of the fungal order Sordariales.</title>
        <authorList>
            <person name="Hensen N."/>
            <person name="Bonometti L."/>
            <person name="Westerberg I."/>
            <person name="Brannstrom I.O."/>
            <person name="Guillou S."/>
            <person name="Cros-Aarteil S."/>
            <person name="Calhoun S."/>
            <person name="Haridas S."/>
            <person name="Kuo A."/>
            <person name="Mondo S."/>
            <person name="Pangilinan J."/>
            <person name="Riley R."/>
            <person name="LaButti K."/>
            <person name="Andreopoulos B."/>
            <person name="Lipzen A."/>
            <person name="Chen C."/>
            <person name="Yan M."/>
            <person name="Daum C."/>
            <person name="Ng V."/>
            <person name="Clum A."/>
            <person name="Steindorff A."/>
            <person name="Ohm R.A."/>
            <person name="Martin F."/>
            <person name="Silar P."/>
            <person name="Natvig D.O."/>
            <person name="Lalanne C."/>
            <person name="Gautier V."/>
            <person name="Ament-Velasquez S.L."/>
            <person name="Kruys A."/>
            <person name="Hutchinson M.I."/>
            <person name="Powell A.J."/>
            <person name="Barry K."/>
            <person name="Miller A.N."/>
            <person name="Grigoriev I.V."/>
            <person name="Debuchy R."/>
            <person name="Gladieux P."/>
            <person name="Hiltunen Thoren M."/>
            <person name="Johannesson H."/>
        </authorList>
    </citation>
    <scope>NUCLEOTIDE SEQUENCE</scope>
    <source>
        <strain evidence="10">CBS 118394</strain>
    </source>
</reference>
<keyword evidence="3 9" id="KW-0812">Transmembrane</keyword>
<evidence type="ECO:0000256" key="8">
    <source>
        <dbReference type="ARBA" id="ARBA00035112"/>
    </source>
</evidence>
<keyword evidence="5" id="KW-0843">Virulence</keyword>
<evidence type="ECO:0000256" key="5">
    <source>
        <dbReference type="ARBA" id="ARBA00023026"/>
    </source>
</evidence>
<evidence type="ECO:0000256" key="3">
    <source>
        <dbReference type="ARBA" id="ARBA00022692"/>
    </source>
</evidence>
<keyword evidence="6 9" id="KW-0472">Membrane</keyword>
<feature type="transmembrane region" description="Helical" evidence="9">
    <location>
        <begin position="45"/>
        <end position="65"/>
    </location>
</feature>
<comment type="pathway">
    <text evidence="2">Mycotoxin biosynthesis.</text>
</comment>
<dbReference type="Proteomes" id="UP001283341">
    <property type="component" value="Unassembled WGS sequence"/>
</dbReference>
<dbReference type="GO" id="GO:0043386">
    <property type="term" value="P:mycotoxin biosynthetic process"/>
    <property type="evidence" value="ECO:0007669"/>
    <property type="project" value="InterPro"/>
</dbReference>
<keyword evidence="11" id="KW-1185">Reference proteome</keyword>
<evidence type="ECO:0000313" key="11">
    <source>
        <dbReference type="Proteomes" id="UP001283341"/>
    </source>
</evidence>
<organism evidence="10 11">
    <name type="scientific">Apodospora peruviana</name>
    <dbReference type="NCBI Taxonomy" id="516989"/>
    <lineage>
        <taxon>Eukaryota</taxon>
        <taxon>Fungi</taxon>
        <taxon>Dikarya</taxon>
        <taxon>Ascomycota</taxon>
        <taxon>Pezizomycotina</taxon>
        <taxon>Sordariomycetes</taxon>
        <taxon>Sordariomycetidae</taxon>
        <taxon>Sordariales</taxon>
        <taxon>Lasiosphaeriaceae</taxon>
        <taxon>Apodospora</taxon>
    </lineage>
</organism>
<accession>A0AAE0HV98</accession>
<evidence type="ECO:0000313" key="10">
    <source>
        <dbReference type="EMBL" id="KAK3313560.1"/>
    </source>
</evidence>
<dbReference type="EMBL" id="JAUEDM010000007">
    <property type="protein sequence ID" value="KAK3313560.1"/>
    <property type="molecule type" value="Genomic_DNA"/>
</dbReference>
<keyword evidence="7" id="KW-0325">Glycoprotein</keyword>
<dbReference type="AlphaFoldDB" id="A0AAE0HV98"/>
<sequence length="273" mass="31117">MSKSYHPVPLDEEHSLDGFQEKGVRLPEHDRDIVTRPSKGTQNHWIWLIHALLLSFSMTLFALSFCTKATSPSSPAFLERIGTYSPLFPAVKYEKQKYNLAPIVKDSPYVGYGASVDRAWDYIANDIGDIMITEEERVKLDLSPDSLKIQNPRTGEWGYRAGVEVFHQLHCLNLLRQVVYKDYYGQKDLGGDVGDADGPEDLNGHVDHCIEALRQNLMCQSDVSVFTFKLFPELADDGIEGEWPDFSIDHTCRNYEAIRKWNNEHVAAWDHNA</sequence>
<proteinExistence type="inferred from homology"/>
<evidence type="ECO:0000256" key="4">
    <source>
        <dbReference type="ARBA" id="ARBA00022989"/>
    </source>
</evidence>
<dbReference type="Pfam" id="PF11807">
    <property type="entry name" value="UstYa"/>
    <property type="match status" value="1"/>
</dbReference>
<dbReference type="PANTHER" id="PTHR33365:SF4">
    <property type="entry name" value="CYCLOCHLOROTINE BIOSYNTHESIS PROTEIN O"/>
    <property type="match status" value="1"/>
</dbReference>
<evidence type="ECO:0000256" key="2">
    <source>
        <dbReference type="ARBA" id="ARBA00004685"/>
    </source>
</evidence>
<dbReference type="GO" id="GO:0016020">
    <property type="term" value="C:membrane"/>
    <property type="evidence" value="ECO:0007669"/>
    <property type="project" value="UniProtKB-SubCell"/>
</dbReference>
<evidence type="ECO:0000256" key="6">
    <source>
        <dbReference type="ARBA" id="ARBA00023136"/>
    </source>
</evidence>
<evidence type="ECO:0000256" key="9">
    <source>
        <dbReference type="SAM" id="Phobius"/>
    </source>
</evidence>
<keyword evidence="4 9" id="KW-1133">Transmembrane helix</keyword>
<gene>
    <name evidence="10" type="ORF">B0H66DRAFT_356141</name>
</gene>
<dbReference type="PANTHER" id="PTHR33365">
    <property type="entry name" value="YALI0B05434P"/>
    <property type="match status" value="1"/>
</dbReference>
<evidence type="ECO:0008006" key="12">
    <source>
        <dbReference type="Google" id="ProtNLM"/>
    </source>
</evidence>
<reference evidence="10" key="2">
    <citation type="submission" date="2023-06" db="EMBL/GenBank/DDBJ databases">
        <authorList>
            <consortium name="Lawrence Berkeley National Laboratory"/>
            <person name="Haridas S."/>
            <person name="Hensen N."/>
            <person name="Bonometti L."/>
            <person name="Westerberg I."/>
            <person name="Brannstrom I.O."/>
            <person name="Guillou S."/>
            <person name="Cros-Aarteil S."/>
            <person name="Calhoun S."/>
            <person name="Kuo A."/>
            <person name="Mondo S."/>
            <person name="Pangilinan J."/>
            <person name="Riley R."/>
            <person name="Labutti K."/>
            <person name="Andreopoulos B."/>
            <person name="Lipzen A."/>
            <person name="Chen C."/>
            <person name="Yanf M."/>
            <person name="Daum C."/>
            <person name="Ng V."/>
            <person name="Clum A."/>
            <person name="Steindorff A."/>
            <person name="Ohm R."/>
            <person name="Martin F."/>
            <person name="Silar P."/>
            <person name="Natvig D."/>
            <person name="Lalanne C."/>
            <person name="Gautier V."/>
            <person name="Ament-Velasquez S.L."/>
            <person name="Kruys A."/>
            <person name="Hutchinson M.I."/>
            <person name="Powell A.J."/>
            <person name="Barry K."/>
            <person name="Miller A.N."/>
            <person name="Grigoriev I.V."/>
            <person name="Debuchy R."/>
            <person name="Gladieux P."/>
            <person name="Thoren M.H."/>
            <person name="Johannesson H."/>
        </authorList>
    </citation>
    <scope>NUCLEOTIDE SEQUENCE</scope>
    <source>
        <strain evidence="10">CBS 118394</strain>
    </source>
</reference>
<evidence type="ECO:0000256" key="7">
    <source>
        <dbReference type="ARBA" id="ARBA00023180"/>
    </source>
</evidence>
<evidence type="ECO:0000256" key="1">
    <source>
        <dbReference type="ARBA" id="ARBA00004167"/>
    </source>
</evidence>
<comment type="caution">
    <text evidence="10">The sequence shown here is derived from an EMBL/GenBank/DDBJ whole genome shotgun (WGS) entry which is preliminary data.</text>
</comment>
<comment type="similarity">
    <text evidence="8">Belongs to the ustYa family.</text>
</comment>